<accession>A0ABD2RZG1</accession>
<dbReference type="Proteomes" id="UP001627284">
    <property type="component" value="Unassembled WGS sequence"/>
</dbReference>
<keyword evidence="1" id="KW-0812">Transmembrane</keyword>
<comment type="caution">
    <text evidence="2">The sequence shown here is derived from an EMBL/GenBank/DDBJ whole genome shotgun (WGS) entry which is preliminary data.</text>
</comment>
<organism evidence="2 3">
    <name type="scientific">Solanum stoloniferum</name>
    <dbReference type="NCBI Taxonomy" id="62892"/>
    <lineage>
        <taxon>Eukaryota</taxon>
        <taxon>Viridiplantae</taxon>
        <taxon>Streptophyta</taxon>
        <taxon>Embryophyta</taxon>
        <taxon>Tracheophyta</taxon>
        <taxon>Spermatophyta</taxon>
        <taxon>Magnoliopsida</taxon>
        <taxon>eudicotyledons</taxon>
        <taxon>Gunneridae</taxon>
        <taxon>Pentapetalae</taxon>
        <taxon>asterids</taxon>
        <taxon>lamiids</taxon>
        <taxon>Solanales</taxon>
        <taxon>Solanaceae</taxon>
        <taxon>Solanoideae</taxon>
        <taxon>Solaneae</taxon>
        <taxon>Solanum</taxon>
    </lineage>
</organism>
<evidence type="ECO:0000256" key="1">
    <source>
        <dbReference type="SAM" id="Phobius"/>
    </source>
</evidence>
<keyword evidence="1" id="KW-1133">Transmembrane helix</keyword>
<sequence>MERLQNTGKVFHCFSLNSNEVVFLANLLCMLYFQLLNLPLFFIECCCTSPKSSLATIRPSRRLKSKKFRLNSGTTGVNLLFKFVLPAEYAIIPKSSAVLLGKKGLKIQSAEHFEFEKVQAPHLGKFSSPPICCWTFSSCSS</sequence>
<reference evidence="2 3" key="1">
    <citation type="submission" date="2024-05" db="EMBL/GenBank/DDBJ databases">
        <title>De novo assembly of an allotetraploid wild potato.</title>
        <authorList>
            <person name="Hosaka A.J."/>
        </authorList>
    </citation>
    <scope>NUCLEOTIDE SEQUENCE [LARGE SCALE GENOMIC DNA]</scope>
    <source>
        <tissue evidence="2">Young leaves</tissue>
    </source>
</reference>
<proteinExistence type="predicted"/>
<evidence type="ECO:0000313" key="2">
    <source>
        <dbReference type="EMBL" id="KAL3337309.1"/>
    </source>
</evidence>
<dbReference type="EMBL" id="JBJKTR010000017">
    <property type="protein sequence ID" value="KAL3337309.1"/>
    <property type="molecule type" value="Genomic_DNA"/>
</dbReference>
<feature type="transmembrane region" description="Helical" evidence="1">
    <location>
        <begin position="21"/>
        <end position="43"/>
    </location>
</feature>
<dbReference type="AlphaFoldDB" id="A0ABD2RZG1"/>
<protein>
    <submittedName>
        <fullName evidence="2">Uncharacterized protein</fullName>
    </submittedName>
</protein>
<name>A0ABD2RZG1_9SOLN</name>
<keyword evidence="3" id="KW-1185">Reference proteome</keyword>
<evidence type="ECO:0000313" key="3">
    <source>
        <dbReference type="Proteomes" id="UP001627284"/>
    </source>
</evidence>
<gene>
    <name evidence="2" type="ORF">AABB24_029789</name>
</gene>
<keyword evidence="1" id="KW-0472">Membrane</keyword>